<name>A0A1X7TTW3_AMPQE</name>
<accession>A0A1X7TTW3</accession>
<organism evidence="2">
    <name type="scientific">Amphimedon queenslandica</name>
    <name type="common">Sponge</name>
    <dbReference type="NCBI Taxonomy" id="400682"/>
    <lineage>
        <taxon>Eukaryota</taxon>
        <taxon>Metazoa</taxon>
        <taxon>Porifera</taxon>
        <taxon>Demospongiae</taxon>
        <taxon>Heteroscleromorpha</taxon>
        <taxon>Haplosclerida</taxon>
        <taxon>Niphatidae</taxon>
        <taxon>Amphimedon</taxon>
    </lineage>
</organism>
<evidence type="ECO:0000313" key="2">
    <source>
        <dbReference type="EnsemblMetazoa" id="Aqu2.1.18484_001"/>
    </source>
</evidence>
<protein>
    <submittedName>
        <fullName evidence="2">Uncharacterized protein</fullName>
    </submittedName>
</protein>
<proteinExistence type="predicted"/>
<sequence>MQTVLRNLRVPSETTTRSTPSSLSEKWGVVEKSSVSIESLSPQDLSEVLSRERSASRLEWRLVLELVLERIGLLDLLLEGRPVGGSSIALSLSFSLSTSA</sequence>
<feature type="compositionally biased region" description="Low complexity" evidence="1">
    <location>
        <begin position="11"/>
        <end position="24"/>
    </location>
</feature>
<dbReference type="AlphaFoldDB" id="A0A1X7TTW3"/>
<evidence type="ECO:0000256" key="1">
    <source>
        <dbReference type="SAM" id="MobiDB-lite"/>
    </source>
</evidence>
<feature type="region of interest" description="Disordered" evidence="1">
    <location>
        <begin position="1"/>
        <end position="24"/>
    </location>
</feature>
<reference evidence="2" key="1">
    <citation type="submission" date="2017-05" db="UniProtKB">
        <authorList>
            <consortium name="EnsemblMetazoa"/>
        </authorList>
    </citation>
    <scope>IDENTIFICATION</scope>
</reference>
<dbReference type="InParanoid" id="A0A1X7TTW3"/>
<dbReference type="EnsemblMetazoa" id="Aqu2.1.18484_001">
    <property type="protein sequence ID" value="Aqu2.1.18484_001"/>
    <property type="gene ID" value="Aqu2.1.18484"/>
</dbReference>